<keyword evidence="3" id="KW-0964">Secreted</keyword>
<dbReference type="InterPro" id="IPR000734">
    <property type="entry name" value="TAG_lipase"/>
</dbReference>
<comment type="caution">
    <text evidence="6">The sequence shown here is derived from an EMBL/GenBank/DDBJ whole genome shotgun (WGS) entry which is preliminary data.</text>
</comment>
<keyword evidence="7" id="KW-1185">Reference proteome</keyword>
<dbReference type="InterPro" id="IPR029058">
    <property type="entry name" value="AB_hydrolase_fold"/>
</dbReference>
<evidence type="ECO:0000256" key="3">
    <source>
        <dbReference type="ARBA" id="ARBA00022525"/>
    </source>
</evidence>
<protein>
    <submittedName>
        <fullName evidence="6">Lipase member H</fullName>
    </submittedName>
</protein>
<evidence type="ECO:0000313" key="7">
    <source>
        <dbReference type="Proteomes" id="UP000825002"/>
    </source>
</evidence>
<sequence>GQVTVSFPQIFRERIGKILDTILFNGARIVKEGSPRLCPVFGRNQKGMPKHEPSMHIYARSLARGSPFIVRANDTITEEMIKESGLRSDQPTMILIHGWLGSVAHEKWILDAKRSAFAANNQFAGNFILVDYAITAKKGLFAMYPDTFTLSKRLANMLRMISAISGAKPETFHCLGHSYGSHICGIMSREAFGPREVGRITGLDPGGFCYERGTENVQTYKGLRPTDAIIVDTLMSSTTSWGINKNIGQFNIRVNRGYKHEQCSTVSNSTNARLLFEAVKQILTGAKDYNHLVTCDHYVATTIVSHRLPDECQQIAYLCRSYQDMERGRCGVCGDEAGADGPPNQCYVVDYGYQQYNKEASDIISKQAQAVRAQYGTYNNDRRQYFLITSPKEPFCAYNYHIRIFLDVENIKAAWFTLKLKDDYEYVSPSIKLYGPWDENPNTLTSLLSTNAPVKFVSAEISVAGQRGKNKRIQSVAVTYMSSIVKSLHMPFPARSVKDEYSSVIEGDSINFGN</sequence>
<dbReference type="EMBL" id="JAIFTH010000195">
    <property type="protein sequence ID" value="KAG9510245.1"/>
    <property type="molecule type" value="Genomic_DNA"/>
</dbReference>
<name>A0ABQ7S9Y4_9ACAR</name>
<organism evidence="6 7">
    <name type="scientific">Fragariocoptes setiger</name>
    <dbReference type="NCBI Taxonomy" id="1670756"/>
    <lineage>
        <taxon>Eukaryota</taxon>
        <taxon>Metazoa</taxon>
        <taxon>Ecdysozoa</taxon>
        <taxon>Arthropoda</taxon>
        <taxon>Chelicerata</taxon>
        <taxon>Arachnida</taxon>
        <taxon>Acari</taxon>
        <taxon>Acariformes</taxon>
        <taxon>Trombidiformes</taxon>
        <taxon>Prostigmata</taxon>
        <taxon>Eupodina</taxon>
        <taxon>Eriophyoidea</taxon>
        <taxon>Phytoptidae</taxon>
        <taxon>Fragariocoptes</taxon>
    </lineage>
</organism>
<evidence type="ECO:0000313" key="6">
    <source>
        <dbReference type="EMBL" id="KAG9510245.1"/>
    </source>
</evidence>
<gene>
    <name evidence="6" type="primary">Liph</name>
    <name evidence="6" type="ORF">GZH46_01222</name>
</gene>
<dbReference type="Gene3D" id="3.40.50.1820">
    <property type="entry name" value="alpha/beta hydrolase"/>
    <property type="match status" value="1"/>
</dbReference>
<dbReference type="PANTHER" id="PTHR11610">
    <property type="entry name" value="LIPASE"/>
    <property type="match status" value="1"/>
</dbReference>
<dbReference type="InterPro" id="IPR013818">
    <property type="entry name" value="Lipase"/>
</dbReference>
<accession>A0ABQ7S9Y4</accession>
<evidence type="ECO:0000256" key="4">
    <source>
        <dbReference type="RuleBase" id="RU004262"/>
    </source>
</evidence>
<proteinExistence type="inferred from homology"/>
<evidence type="ECO:0000256" key="1">
    <source>
        <dbReference type="ARBA" id="ARBA00004613"/>
    </source>
</evidence>
<dbReference type="SUPFAM" id="SSF53474">
    <property type="entry name" value="alpha/beta-Hydrolases"/>
    <property type="match status" value="1"/>
</dbReference>
<evidence type="ECO:0000256" key="2">
    <source>
        <dbReference type="ARBA" id="ARBA00010701"/>
    </source>
</evidence>
<feature type="non-terminal residue" evidence="6">
    <location>
        <position position="1"/>
    </location>
</feature>
<comment type="similarity">
    <text evidence="2 4">Belongs to the AB hydrolase superfamily. Lipase family.</text>
</comment>
<reference evidence="6 7" key="1">
    <citation type="submission" date="2020-10" db="EMBL/GenBank/DDBJ databases">
        <authorList>
            <person name="Klimov P.B."/>
            <person name="Dyachkov S.M."/>
            <person name="Chetverikov P.E."/>
        </authorList>
    </citation>
    <scope>NUCLEOTIDE SEQUENCE [LARGE SCALE GENOMIC DNA]</scope>
    <source>
        <strain evidence="6">BMOC 18-1129-001#AD2665</strain>
        <tissue evidence="6">Entire mites</tissue>
    </source>
</reference>
<dbReference type="PANTHER" id="PTHR11610:SF173">
    <property type="entry name" value="LIPASE DOMAIN-CONTAINING PROTEIN-RELATED"/>
    <property type="match status" value="1"/>
</dbReference>
<dbReference type="Pfam" id="PF00151">
    <property type="entry name" value="Lipase"/>
    <property type="match status" value="1"/>
</dbReference>
<feature type="domain" description="Lipase" evidence="5">
    <location>
        <begin position="77"/>
        <end position="336"/>
    </location>
</feature>
<comment type="subcellular location">
    <subcellularLocation>
        <location evidence="1">Secreted</location>
    </subcellularLocation>
</comment>
<feature type="non-terminal residue" evidence="6">
    <location>
        <position position="514"/>
    </location>
</feature>
<evidence type="ECO:0000259" key="5">
    <source>
        <dbReference type="Pfam" id="PF00151"/>
    </source>
</evidence>
<dbReference type="PRINTS" id="PR00821">
    <property type="entry name" value="TAGLIPASE"/>
</dbReference>
<dbReference type="Proteomes" id="UP000825002">
    <property type="component" value="Unassembled WGS sequence"/>
</dbReference>